<proteinExistence type="predicted"/>
<evidence type="ECO:0000313" key="2">
    <source>
        <dbReference type="Proteomes" id="UP000440578"/>
    </source>
</evidence>
<organism evidence="1 2">
    <name type="scientific">Amphibalanus amphitrite</name>
    <name type="common">Striped barnacle</name>
    <name type="synonym">Balanus amphitrite</name>
    <dbReference type="NCBI Taxonomy" id="1232801"/>
    <lineage>
        <taxon>Eukaryota</taxon>
        <taxon>Metazoa</taxon>
        <taxon>Ecdysozoa</taxon>
        <taxon>Arthropoda</taxon>
        <taxon>Crustacea</taxon>
        <taxon>Multicrustacea</taxon>
        <taxon>Cirripedia</taxon>
        <taxon>Thoracica</taxon>
        <taxon>Thoracicalcarea</taxon>
        <taxon>Balanomorpha</taxon>
        <taxon>Balanoidea</taxon>
        <taxon>Balanidae</taxon>
        <taxon>Amphibalaninae</taxon>
        <taxon>Amphibalanus</taxon>
    </lineage>
</organism>
<evidence type="ECO:0000313" key="1">
    <source>
        <dbReference type="EMBL" id="KAF0300441.1"/>
    </source>
</evidence>
<protein>
    <submittedName>
        <fullName evidence="1">Uncharacterized protein</fullName>
    </submittedName>
</protein>
<reference evidence="1 2" key="1">
    <citation type="submission" date="2019-07" db="EMBL/GenBank/DDBJ databases">
        <title>Draft genome assembly of a fouling barnacle, Amphibalanus amphitrite (Darwin, 1854): The first reference genome for Thecostraca.</title>
        <authorList>
            <person name="Kim W."/>
        </authorList>
    </citation>
    <scope>NUCLEOTIDE SEQUENCE [LARGE SCALE GENOMIC DNA]</scope>
    <source>
        <strain evidence="1">SNU_AA5</strain>
        <tissue evidence="1">Soma without cirri and trophi</tissue>
    </source>
</reference>
<dbReference type="GO" id="GO:0071897">
    <property type="term" value="P:DNA biosynthetic process"/>
    <property type="evidence" value="ECO:0007669"/>
    <property type="project" value="UniProtKB-ARBA"/>
</dbReference>
<dbReference type="AlphaFoldDB" id="A0A6A4WEN9"/>
<sequence length="109" mass="12186">MPVKRCDSHGITLNPAKVTFAAETLDFCGYVISPDGYTADQRKKKAEEAYNERAKPLRPLRIGAHVSVQDSTTGLRDKMGLVVGIGRRRDYLAEVDPELKTYRSTRGEM</sequence>
<dbReference type="EMBL" id="VIIS01001263">
    <property type="protein sequence ID" value="KAF0300441.1"/>
    <property type="molecule type" value="Genomic_DNA"/>
</dbReference>
<accession>A0A6A4WEN9</accession>
<keyword evidence="2" id="KW-1185">Reference proteome</keyword>
<dbReference type="InterPro" id="IPR043502">
    <property type="entry name" value="DNA/RNA_pol_sf"/>
</dbReference>
<dbReference type="SUPFAM" id="SSF56672">
    <property type="entry name" value="DNA/RNA polymerases"/>
    <property type="match status" value="1"/>
</dbReference>
<gene>
    <name evidence="1" type="ORF">FJT64_027054</name>
</gene>
<dbReference type="Proteomes" id="UP000440578">
    <property type="component" value="Unassembled WGS sequence"/>
</dbReference>
<comment type="caution">
    <text evidence="1">The sequence shown here is derived from an EMBL/GenBank/DDBJ whole genome shotgun (WGS) entry which is preliminary data.</text>
</comment>
<name>A0A6A4WEN9_AMPAM</name>